<dbReference type="KEGG" id="cvn:111110259"/>
<accession>A0A8B8BG98</accession>
<name>A0A8B8BG98_CRAVI</name>
<protein>
    <submittedName>
        <fullName evidence="2">Uncharacterized protein LOC111110259</fullName>
    </submittedName>
</protein>
<gene>
    <name evidence="2" type="primary">LOC111110259</name>
</gene>
<proteinExistence type="predicted"/>
<dbReference type="GeneID" id="111110259"/>
<evidence type="ECO:0000313" key="2">
    <source>
        <dbReference type="RefSeq" id="XP_022302387.1"/>
    </source>
</evidence>
<dbReference type="Proteomes" id="UP000694844">
    <property type="component" value="Chromosome 8"/>
</dbReference>
<evidence type="ECO:0000313" key="1">
    <source>
        <dbReference type="Proteomes" id="UP000694844"/>
    </source>
</evidence>
<keyword evidence="1" id="KW-1185">Reference proteome</keyword>
<organism evidence="1 2">
    <name type="scientific">Crassostrea virginica</name>
    <name type="common">Eastern oyster</name>
    <dbReference type="NCBI Taxonomy" id="6565"/>
    <lineage>
        <taxon>Eukaryota</taxon>
        <taxon>Metazoa</taxon>
        <taxon>Spiralia</taxon>
        <taxon>Lophotrochozoa</taxon>
        <taxon>Mollusca</taxon>
        <taxon>Bivalvia</taxon>
        <taxon>Autobranchia</taxon>
        <taxon>Pteriomorphia</taxon>
        <taxon>Ostreida</taxon>
        <taxon>Ostreoidea</taxon>
        <taxon>Ostreidae</taxon>
        <taxon>Crassostrea</taxon>
    </lineage>
</organism>
<sequence>MKSSRQSCTLKSLKLGFQGFSTLIFSSYRSLLSEHEERTTTLYRRSNKHVKNLSLIPIISLEKNQHGSKRHCEGTLERSLCLEGRKEYRIVCGGDFGRPGDVCRGCCQCCRHRRKRSSPQLMNSTSGQDISSQMEYVVM</sequence>
<dbReference type="RefSeq" id="XP_022302387.1">
    <property type="nucleotide sequence ID" value="XM_022446679.1"/>
</dbReference>
<reference evidence="2" key="1">
    <citation type="submission" date="2025-08" db="UniProtKB">
        <authorList>
            <consortium name="RefSeq"/>
        </authorList>
    </citation>
    <scope>IDENTIFICATION</scope>
    <source>
        <tissue evidence="2">Whole sample</tissue>
    </source>
</reference>
<dbReference type="AlphaFoldDB" id="A0A8B8BG98"/>